<dbReference type="Proteomes" id="UP000744980">
    <property type="component" value="Unassembled WGS sequence"/>
</dbReference>
<dbReference type="EMBL" id="WXFA01000006">
    <property type="protein sequence ID" value="MBM3091592.1"/>
    <property type="molecule type" value="Genomic_DNA"/>
</dbReference>
<protein>
    <recommendedName>
        <fullName evidence="3">Ribbon-helix-helix protein CopG domain-containing protein</fullName>
    </recommendedName>
</protein>
<keyword evidence="2" id="KW-1185">Reference proteome</keyword>
<dbReference type="RefSeq" id="WP_203527959.1">
    <property type="nucleotide sequence ID" value="NZ_CP083370.1"/>
</dbReference>
<reference evidence="1 2" key="1">
    <citation type="submission" date="2020-01" db="EMBL/GenBank/DDBJ databases">
        <title>Draft genome assembly of Ensifer adhaerens T173.</title>
        <authorList>
            <person name="Craig J.E."/>
            <person name="Stinchcombe J.R."/>
        </authorList>
    </citation>
    <scope>NUCLEOTIDE SEQUENCE [LARGE SCALE GENOMIC DNA]</scope>
    <source>
        <strain evidence="1 2">T173</strain>
    </source>
</reference>
<organism evidence="1 2">
    <name type="scientific">Ensifer canadensis</name>
    <dbReference type="NCBI Taxonomy" id="555315"/>
    <lineage>
        <taxon>Bacteria</taxon>
        <taxon>Pseudomonadati</taxon>
        <taxon>Pseudomonadota</taxon>
        <taxon>Alphaproteobacteria</taxon>
        <taxon>Hyphomicrobiales</taxon>
        <taxon>Rhizobiaceae</taxon>
        <taxon>Sinorhizobium/Ensifer group</taxon>
        <taxon>Ensifer</taxon>
    </lineage>
</organism>
<accession>A0AAW4FHK3</accession>
<dbReference type="AlphaFoldDB" id="A0AAW4FHK3"/>
<sequence>MAEVNKGQRVPLLMEPELIYKVDSFRHEHRIPTRAEAIRRLVKESLSAISELKPPVRNEQ</sequence>
<gene>
    <name evidence="1" type="ORF">GFB56_12275</name>
</gene>
<name>A0AAW4FHK3_9HYPH</name>
<comment type="caution">
    <text evidence="1">The sequence shown here is derived from an EMBL/GenBank/DDBJ whole genome shotgun (WGS) entry which is preliminary data.</text>
</comment>
<evidence type="ECO:0008006" key="3">
    <source>
        <dbReference type="Google" id="ProtNLM"/>
    </source>
</evidence>
<proteinExistence type="predicted"/>
<evidence type="ECO:0000313" key="2">
    <source>
        <dbReference type="Proteomes" id="UP000744980"/>
    </source>
</evidence>
<evidence type="ECO:0000313" key="1">
    <source>
        <dbReference type="EMBL" id="MBM3091592.1"/>
    </source>
</evidence>